<protein>
    <recommendedName>
        <fullName evidence="4">AAA+ ATPase domain-containing protein</fullName>
    </recommendedName>
</protein>
<evidence type="ECO:0000256" key="1">
    <source>
        <dbReference type="SAM" id="MobiDB-lite"/>
    </source>
</evidence>
<evidence type="ECO:0000313" key="2">
    <source>
        <dbReference type="EMBL" id="MFC7276051.1"/>
    </source>
</evidence>
<reference evidence="3" key="1">
    <citation type="journal article" date="2019" name="Int. J. Syst. Evol. Microbiol.">
        <title>The Global Catalogue of Microorganisms (GCM) 10K type strain sequencing project: providing services to taxonomists for standard genome sequencing and annotation.</title>
        <authorList>
            <consortium name="The Broad Institute Genomics Platform"/>
            <consortium name="The Broad Institute Genome Sequencing Center for Infectious Disease"/>
            <person name="Wu L."/>
            <person name="Ma J."/>
        </authorList>
    </citation>
    <scope>NUCLEOTIDE SEQUENCE [LARGE SCALE GENOMIC DNA]</scope>
    <source>
        <strain evidence="3">XZYJT-10</strain>
    </source>
</reference>
<keyword evidence="3" id="KW-1185">Reference proteome</keyword>
<dbReference type="Proteomes" id="UP001596548">
    <property type="component" value="Unassembled WGS sequence"/>
</dbReference>
<feature type="region of interest" description="Disordered" evidence="1">
    <location>
        <begin position="432"/>
        <end position="460"/>
    </location>
</feature>
<dbReference type="SUPFAM" id="SSF52540">
    <property type="entry name" value="P-loop containing nucleoside triphosphate hydrolases"/>
    <property type="match status" value="1"/>
</dbReference>
<name>A0ABW2HT89_9ACTN</name>
<evidence type="ECO:0008006" key="4">
    <source>
        <dbReference type="Google" id="ProtNLM"/>
    </source>
</evidence>
<accession>A0ABW2HT89</accession>
<proteinExistence type="predicted"/>
<sequence>MAASTELAQACDLINDLGRGDSRSVLVQTPTGGGKSTLIAAALAAFAEWEVPYEQIQADQPVGLVMKQLSLGKLDAIVVVDDCDKLQASTLHQLVANRRKCRGIFLTATKVGSETSSALDGEYDHYLRVPHLDRRPDDLLLVAAMIWSRMSMPPLADACDESFTEVVLQGTYARGAWSIEAILTSMAELLETSGDLAGGHFNRKITSGDFMPHLLRLFREQTEQSAVAPTDAILVVEGETDEMYLRRAAELATEEQGWTLLDGLQIESPTGRTGGGSAVVDRLLDLRRDGIAGIGLFDRDPPGSAAMDIARKHDLKRYQLLPKFDPLDRGDEGALVEIEDLLPVELLSRYYQERPDLSAEERHWRLGRWRIVPLGKDKGDLAAWVCSVATYADLERYVYLLVVVRQKLGLPCPTELPDKPWLSRLQQRPADASQPSISSSAHPVDTDAAQHDDAQLDSIH</sequence>
<dbReference type="RefSeq" id="WP_378969896.1">
    <property type="nucleotide sequence ID" value="NZ_JBHTBJ010000012.1"/>
</dbReference>
<comment type="caution">
    <text evidence="2">The sequence shown here is derived from an EMBL/GenBank/DDBJ whole genome shotgun (WGS) entry which is preliminary data.</text>
</comment>
<gene>
    <name evidence="2" type="ORF">ACFQS1_18820</name>
</gene>
<feature type="compositionally biased region" description="Basic and acidic residues" evidence="1">
    <location>
        <begin position="444"/>
        <end position="460"/>
    </location>
</feature>
<dbReference type="EMBL" id="JBHTBJ010000012">
    <property type="protein sequence ID" value="MFC7276051.1"/>
    <property type="molecule type" value="Genomic_DNA"/>
</dbReference>
<dbReference type="InterPro" id="IPR027417">
    <property type="entry name" value="P-loop_NTPase"/>
</dbReference>
<evidence type="ECO:0000313" key="3">
    <source>
        <dbReference type="Proteomes" id="UP001596548"/>
    </source>
</evidence>
<organism evidence="2 3">
    <name type="scientific">Paractinoplanes rhizophilus</name>
    <dbReference type="NCBI Taxonomy" id="1416877"/>
    <lineage>
        <taxon>Bacteria</taxon>
        <taxon>Bacillati</taxon>
        <taxon>Actinomycetota</taxon>
        <taxon>Actinomycetes</taxon>
        <taxon>Micromonosporales</taxon>
        <taxon>Micromonosporaceae</taxon>
        <taxon>Paractinoplanes</taxon>
    </lineage>
</organism>